<dbReference type="EMBL" id="CP011409">
    <property type="protein sequence ID" value="AKZ61385.1"/>
    <property type="molecule type" value="Genomic_DNA"/>
</dbReference>
<protein>
    <recommendedName>
        <fullName evidence="3">Deaminase</fullName>
    </recommendedName>
</protein>
<dbReference type="RefSeq" id="WP_053194844.1">
    <property type="nucleotide sequence ID" value="NZ_CP011409.1"/>
</dbReference>
<dbReference type="InterPro" id="IPR049708">
    <property type="entry name" value="PP0621-like"/>
</dbReference>
<evidence type="ECO:0000313" key="1">
    <source>
        <dbReference type="EMBL" id="AKZ61385.1"/>
    </source>
</evidence>
<reference evidence="2" key="1">
    <citation type="journal article" date="2015" name="Genome Announc.">
        <title>Complete Genome Sequence of Herbaspirillum hiltneri N3 (DSM 17495), Isolated from Surface-Sterilized Wheat Roots.</title>
        <authorList>
            <person name="Guizelini D."/>
            <person name="Saizaki P.M."/>
            <person name="Coimbra N.A."/>
            <person name="Weiss V.A."/>
            <person name="Faoro H."/>
            <person name="Sfeir M.Z."/>
            <person name="Baura V.A."/>
            <person name="Monteiro R.A."/>
            <person name="Chubatsu L.S."/>
            <person name="Souza E.M."/>
            <person name="Cruz L.M."/>
            <person name="Pedrosa F.O."/>
            <person name="Raittz R.T."/>
            <person name="Marchaukoski J.N."/>
            <person name="Steffens M.B."/>
        </authorList>
    </citation>
    <scope>NUCLEOTIDE SEQUENCE [LARGE SCALE GENOMIC DNA]</scope>
    <source>
        <strain evidence="2">N3</strain>
    </source>
</reference>
<dbReference type="NCBIfam" id="NF041023">
    <property type="entry name" value="PP0621_fam"/>
    <property type="match status" value="1"/>
</dbReference>
<evidence type="ECO:0000313" key="2">
    <source>
        <dbReference type="Proteomes" id="UP000063429"/>
    </source>
</evidence>
<accession>A0ABM5UVY4</accession>
<name>A0ABM5UVY4_9BURK</name>
<sequence>MKYLIWLVIAVAVVVWFQRAKKSMTAGAASAPDREGAGRNPFARRRNENKQQAEAMVQCAHCGIHFPASESVSSAAGAVFCSEEHLRLASS</sequence>
<organism evidence="1 2">
    <name type="scientific">Herbaspirillum hiltneri N3</name>
    <dbReference type="NCBI Taxonomy" id="1262470"/>
    <lineage>
        <taxon>Bacteria</taxon>
        <taxon>Pseudomonadati</taxon>
        <taxon>Pseudomonadota</taxon>
        <taxon>Betaproteobacteria</taxon>
        <taxon>Burkholderiales</taxon>
        <taxon>Oxalobacteraceae</taxon>
        <taxon>Herbaspirillum</taxon>
    </lineage>
</organism>
<dbReference type="Proteomes" id="UP000063429">
    <property type="component" value="Chromosome"/>
</dbReference>
<proteinExistence type="predicted"/>
<keyword evidence="2" id="KW-1185">Reference proteome</keyword>
<gene>
    <name evidence="1" type="ORF">F506_00735</name>
</gene>
<evidence type="ECO:0008006" key="3">
    <source>
        <dbReference type="Google" id="ProtNLM"/>
    </source>
</evidence>